<dbReference type="Gene3D" id="3.20.80.10">
    <property type="entry name" value="Regulatory factor, effector binding domain"/>
    <property type="match status" value="1"/>
</dbReference>
<dbReference type="AlphaFoldDB" id="A0A327JMJ4"/>
<accession>A0A327JMJ4</accession>
<sequence length="152" mass="17286">MQIKETPDMWVLRLARRLCLRDVKHASAECGGLITRQIERFELAVAGPWVLVAHHLPRDGKTPFDWEICRPVEKPPAYDGDIALVHLEPIIVAATVYHGPMRSLFTQGYAPLVAAIERSRHDFSGESREVYHDWHGPGAPYHKIEIQFGLSR</sequence>
<evidence type="ECO:0000313" key="2">
    <source>
        <dbReference type="Proteomes" id="UP000248863"/>
    </source>
</evidence>
<evidence type="ECO:0000313" key="1">
    <source>
        <dbReference type="EMBL" id="RAI26965.1"/>
    </source>
</evidence>
<dbReference type="EMBL" id="NPEU01000888">
    <property type="protein sequence ID" value="RAI26965.1"/>
    <property type="molecule type" value="Genomic_DNA"/>
</dbReference>
<dbReference type="Proteomes" id="UP000248863">
    <property type="component" value="Unassembled WGS sequence"/>
</dbReference>
<name>A0A327JMJ4_9BRAD</name>
<organism evidence="1 2">
    <name type="scientific">Rhodoplanes elegans</name>
    <dbReference type="NCBI Taxonomy" id="29408"/>
    <lineage>
        <taxon>Bacteria</taxon>
        <taxon>Pseudomonadati</taxon>
        <taxon>Pseudomonadota</taxon>
        <taxon>Alphaproteobacteria</taxon>
        <taxon>Hyphomicrobiales</taxon>
        <taxon>Nitrobacteraceae</taxon>
        <taxon>Rhodoplanes</taxon>
    </lineage>
</organism>
<proteinExistence type="predicted"/>
<evidence type="ECO:0008006" key="3">
    <source>
        <dbReference type="Google" id="ProtNLM"/>
    </source>
</evidence>
<comment type="caution">
    <text evidence="1">The sequence shown here is derived from an EMBL/GenBank/DDBJ whole genome shotgun (WGS) entry which is preliminary data.</text>
</comment>
<dbReference type="RefSeq" id="WP_111360746.1">
    <property type="nucleotide sequence ID" value="NZ_NHSK01000111.1"/>
</dbReference>
<keyword evidence="2" id="KW-1185">Reference proteome</keyword>
<reference evidence="1 2" key="1">
    <citation type="submission" date="2017-07" db="EMBL/GenBank/DDBJ databases">
        <title>Draft Genome Sequences of Select Purple Nonsulfur Bacteria.</title>
        <authorList>
            <person name="Lasarre B."/>
            <person name="Mckinlay J.B."/>
        </authorList>
    </citation>
    <scope>NUCLEOTIDE SEQUENCE [LARGE SCALE GENOMIC DNA]</scope>
    <source>
        <strain evidence="1 2">DSM 11907</strain>
    </source>
</reference>
<dbReference type="OrthoDB" id="7914880at2"/>
<dbReference type="InterPro" id="IPR011256">
    <property type="entry name" value="Reg_factor_effector_dom_sf"/>
</dbReference>
<protein>
    <recommendedName>
        <fullName evidence="3">Bacterial transcription activator effector binding domain-containing protein</fullName>
    </recommendedName>
</protein>
<gene>
    <name evidence="1" type="ORF">CH338_30400</name>
</gene>